<dbReference type="CDD" id="cd05266">
    <property type="entry name" value="SDR_a4"/>
    <property type="match status" value="1"/>
</dbReference>
<dbReference type="AlphaFoldDB" id="A0A9W6MQ37"/>
<dbReference type="EMBL" id="BSFF01000001">
    <property type="protein sequence ID" value="GLK54265.1"/>
    <property type="molecule type" value="Genomic_DNA"/>
</dbReference>
<dbReference type="PANTHER" id="PTHR43574">
    <property type="entry name" value="EPIMERASE-RELATED"/>
    <property type="match status" value="1"/>
</dbReference>
<sequence>MRRLVVFGCGYTARRFVALHGSAFDRVDVTSRSDETAARLTADGLAAHVFDGSGLTPALGEALRAATHVLVSAPPDAHGDPTLRGAGEALRAAGNLAWVGYLSTIGVYADAGGGWVDETTEPEADSERGARRIVVERDWLAFGRERSVPVQIFRLAGIYGPGRSQIDNLRAGTAKRLVKPGQVFNRIHVDDIAAALAAGIARPEAGPIVNVTDDEPAAPQDVVTYAARLIGVEAPPEQPFETASISEMARSFYSSNKRVANRVLREEFGVRLAYPTYREGIASLAE</sequence>
<dbReference type="Proteomes" id="UP001143400">
    <property type="component" value="Unassembled WGS sequence"/>
</dbReference>
<dbReference type="InterPro" id="IPR036291">
    <property type="entry name" value="NAD(P)-bd_dom_sf"/>
</dbReference>
<dbReference type="Proteomes" id="UP000758856">
    <property type="component" value="Unassembled WGS sequence"/>
</dbReference>
<gene>
    <name evidence="2" type="ORF">GCM10008170_02840</name>
    <name evidence="3" type="ORF">JOD31_001432</name>
</gene>
<dbReference type="SUPFAM" id="SSF51735">
    <property type="entry name" value="NAD(P)-binding Rossmann-fold domains"/>
    <property type="match status" value="1"/>
</dbReference>
<dbReference type="Gene3D" id="3.40.50.720">
    <property type="entry name" value="NAD(P)-binding Rossmann-like Domain"/>
    <property type="match status" value="1"/>
</dbReference>
<evidence type="ECO:0000313" key="2">
    <source>
        <dbReference type="EMBL" id="GLK54265.1"/>
    </source>
</evidence>
<reference evidence="3 4" key="2">
    <citation type="submission" date="2021-01" db="EMBL/GenBank/DDBJ databases">
        <title>Genomic Encyclopedia of Type Strains, Phase IV (KMG-IV): sequencing the most valuable type-strain genomes for metagenomic binning, comparative biology and taxonomic classification.</title>
        <authorList>
            <person name="Goeker M."/>
        </authorList>
    </citation>
    <scope>NUCLEOTIDE SEQUENCE [LARGE SCALE GENOMIC DNA]</scope>
    <source>
        <strain evidence="3 4">DSM 6130</strain>
    </source>
</reference>
<evidence type="ECO:0000313" key="4">
    <source>
        <dbReference type="Proteomes" id="UP000758856"/>
    </source>
</evidence>
<protein>
    <submittedName>
        <fullName evidence="2">NAD(P)-dependent oxidoreductase</fullName>
    </submittedName>
    <submittedName>
        <fullName evidence="3">Nucleoside-diphosphate-sugar epimerase</fullName>
    </submittedName>
</protein>
<proteinExistence type="predicted"/>
<reference evidence="2" key="1">
    <citation type="journal article" date="2014" name="Int. J. Syst. Evol. Microbiol.">
        <title>Complete genome sequence of Corynebacterium casei LMG S-19264T (=DSM 44701T), isolated from a smear-ripened cheese.</title>
        <authorList>
            <consortium name="US DOE Joint Genome Institute (JGI-PGF)"/>
            <person name="Walter F."/>
            <person name="Albersmeier A."/>
            <person name="Kalinowski J."/>
            <person name="Ruckert C."/>
        </authorList>
    </citation>
    <scope>NUCLEOTIDE SEQUENCE</scope>
    <source>
        <strain evidence="2">VKM B-1606</strain>
    </source>
</reference>
<dbReference type="EMBL" id="JAFBCY010000002">
    <property type="protein sequence ID" value="MBM7851207.1"/>
    <property type="molecule type" value="Genomic_DNA"/>
</dbReference>
<evidence type="ECO:0000256" key="1">
    <source>
        <dbReference type="ARBA" id="ARBA00023027"/>
    </source>
</evidence>
<dbReference type="RefSeq" id="WP_204949612.1">
    <property type="nucleotide sequence ID" value="NZ_BSFF01000001.1"/>
</dbReference>
<reference evidence="2" key="3">
    <citation type="submission" date="2023-01" db="EMBL/GenBank/DDBJ databases">
        <authorList>
            <person name="Sun Q."/>
            <person name="Evtushenko L."/>
        </authorList>
    </citation>
    <scope>NUCLEOTIDE SEQUENCE</scope>
    <source>
        <strain evidence="2">VKM B-1606</strain>
    </source>
</reference>
<evidence type="ECO:0000313" key="5">
    <source>
        <dbReference type="Proteomes" id="UP001143400"/>
    </source>
</evidence>
<name>A0A9W6MQ37_9HYPH</name>
<organism evidence="2 5">
    <name type="scientific">Methylopila capsulata</name>
    <dbReference type="NCBI Taxonomy" id="61654"/>
    <lineage>
        <taxon>Bacteria</taxon>
        <taxon>Pseudomonadati</taxon>
        <taxon>Pseudomonadota</taxon>
        <taxon>Alphaproteobacteria</taxon>
        <taxon>Hyphomicrobiales</taxon>
        <taxon>Methylopilaceae</taxon>
        <taxon>Methylopila</taxon>
    </lineage>
</organism>
<comment type="caution">
    <text evidence="2">The sequence shown here is derived from an EMBL/GenBank/DDBJ whole genome shotgun (WGS) entry which is preliminary data.</text>
</comment>
<evidence type="ECO:0000313" key="3">
    <source>
        <dbReference type="EMBL" id="MBM7851207.1"/>
    </source>
</evidence>
<accession>A0A9W6MQ37</accession>
<keyword evidence="4" id="KW-1185">Reference proteome</keyword>
<keyword evidence="1" id="KW-0520">NAD</keyword>